<dbReference type="GeneID" id="69570346"/>
<accession>A0A2N8PT99</accession>
<proteinExistence type="predicted"/>
<protein>
    <submittedName>
        <fullName evidence="2">Transcriptional regulator</fullName>
    </submittedName>
</protein>
<dbReference type="EMBL" id="RYZS01000002">
    <property type="protein sequence ID" value="RVU92348.1"/>
    <property type="molecule type" value="Genomic_DNA"/>
</dbReference>
<evidence type="ECO:0000313" key="2">
    <source>
        <dbReference type="EMBL" id="TRZ28675.1"/>
    </source>
</evidence>
<organism evidence="2 4">
    <name type="scientific">Enterococcus avium</name>
    <name type="common">Streptococcus avium</name>
    <dbReference type="NCBI Taxonomy" id="33945"/>
    <lineage>
        <taxon>Bacteria</taxon>
        <taxon>Bacillati</taxon>
        <taxon>Bacillota</taxon>
        <taxon>Bacilli</taxon>
        <taxon>Lactobacillales</taxon>
        <taxon>Enterococcaceae</taxon>
        <taxon>Enterococcus</taxon>
    </lineage>
</organism>
<dbReference type="NCBIfam" id="TIGR01636">
    <property type="entry name" value="phage_rinA"/>
    <property type="match status" value="1"/>
</dbReference>
<sequence length="129" mass="15585">MEKWKKDYLKGILQDYPKMEDYYLERKEKLLLHNQKTHQRANTDTKDKKLLISISLDRQLINLERNQRIISLCLENSTEETRKIIKLLYMTNHRKVNLDLVADQVFLSKRQVIRLRDAFFEELAEHLGI</sequence>
<evidence type="ECO:0000313" key="3">
    <source>
        <dbReference type="Proteomes" id="UP000288388"/>
    </source>
</evidence>
<evidence type="ECO:0000313" key="4">
    <source>
        <dbReference type="Proteomes" id="UP000316316"/>
    </source>
</evidence>
<dbReference type="AlphaFoldDB" id="A0A2N8PT99"/>
<comment type="caution">
    <text evidence="2">The sequence shown here is derived from an EMBL/GenBank/DDBJ whole genome shotgun (WGS) entry which is preliminary data.</text>
</comment>
<reference evidence="2 4" key="1">
    <citation type="submission" date="2017-10" db="EMBL/GenBank/DDBJ databases">
        <title>FDA dAtabase for Regulatory Grade micrObial Sequences (FDA-ARGOS): Supporting development and validation of Infectious Disease Dx tests.</title>
        <authorList>
            <person name="Campos J."/>
            <person name="Goldberg B."/>
            <person name="Tallon L.J."/>
            <person name="Sadzewicz L."/>
            <person name="Sengamalay N."/>
            <person name="Ott S."/>
            <person name="Godinez A."/>
            <person name="Nagaraj S."/>
            <person name="Vyas G."/>
            <person name="Aluvathingal J."/>
            <person name="Nadendla S."/>
            <person name="Geyer C."/>
            <person name="Nandy P."/>
            <person name="Hobson J."/>
            <person name="Sichtig H."/>
        </authorList>
    </citation>
    <scope>NUCLEOTIDE SEQUENCE [LARGE SCALE GENOMIC DNA]</scope>
    <source>
        <strain evidence="2 4">FDAARGOS_185</strain>
    </source>
</reference>
<dbReference type="InterPro" id="IPR006523">
    <property type="entry name" value="RinA"/>
</dbReference>
<dbReference type="RefSeq" id="WP_016178875.1">
    <property type="nucleotide sequence ID" value="NZ_CAAKOC010000055.1"/>
</dbReference>
<name>A0A2N8PT99_ENTAV</name>
<evidence type="ECO:0000313" key="1">
    <source>
        <dbReference type="EMBL" id="RVU92348.1"/>
    </source>
</evidence>
<gene>
    <name evidence="2" type="ORF">AUF17_18365</name>
    <name evidence="1" type="ORF">EK398_17620</name>
</gene>
<dbReference type="Proteomes" id="UP000316316">
    <property type="component" value="Unassembled WGS sequence"/>
</dbReference>
<dbReference type="Proteomes" id="UP000288388">
    <property type="component" value="Unassembled WGS sequence"/>
</dbReference>
<reference evidence="1 3" key="2">
    <citation type="submission" date="2018-12" db="EMBL/GenBank/DDBJ databases">
        <title>A novel vanA-carrying plasmid in a clinical isolate of Enterococcus avium.</title>
        <authorList>
            <person name="Bernasconi O.J."/>
            <person name="Luzzaro F."/>
            <person name="Endimiani A."/>
        </authorList>
    </citation>
    <scope>NUCLEOTIDE SEQUENCE [LARGE SCALE GENOMIC DNA]</scope>
    <source>
        <strain evidence="1 3">LC0559/18</strain>
    </source>
</reference>
<dbReference type="EMBL" id="PDXQ01000002">
    <property type="protein sequence ID" value="TRZ28675.1"/>
    <property type="molecule type" value="Genomic_DNA"/>
</dbReference>